<dbReference type="InterPro" id="IPR000573">
    <property type="entry name" value="AconitaseA/IPMdHydase_ssu_swvl"/>
</dbReference>
<evidence type="ECO:0000256" key="1">
    <source>
        <dbReference type="ARBA" id="ARBA00009869"/>
    </source>
</evidence>
<dbReference type="AlphaFoldDB" id="A0A1F7WPH8"/>
<dbReference type="NCBIfam" id="TIGR02087">
    <property type="entry name" value="LEUD_arch"/>
    <property type="match status" value="1"/>
</dbReference>
<dbReference type="PANTHER" id="PTHR43345:SF2">
    <property type="entry name" value="3-ISOPROPYLMALATE DEHYDRATASE SMALL SUBUNIT 1"/>
    <property type="match status" value="1"/>
</dbReference>
<protein>
    <submittedName>
        <fullName evidence="4">3-isopropylmalate dehydratase</fullName>
    </submittedName>
</protein>
<dbReference type="Gene3D" id="3.20.19.10">
    <property type="entry name" value="Aconitase, domain 4"/>
    <property type="match status" value="1"/>
</dbReference>
<proteinExistence type="inferred from homology"/>
<dbReference type="STRING" id="1817813.A2008_06850"/>
<accession>A0A1F7WPH8</accession>
<dbReference type="Proteomes" id="UP000178735">
    <property type="component" value="Unassembled WGS sequence"/>
</dbReference>
<evidence type="ECO:0000259" key="3">
    <source>
        <dbReference type="Pfam" id="PF00694"/>
    </source>
</evidence>
<keyword evidence="2" id="KW-0456">Lyase</keyword>
<dbReference type="GO" id="GO:0016836">
    <property type="term" value="F:hydro-lyase activity"/>
    <property type="evidence" value="ECO:0007669"/>
    <property type="project" value="InterPro"/>
</dbReference>
<reference evidence="4 5" key="1">
    <citation type="journal article" date="2016" name="Nat. Commun.">
        <title>Thousands of microbial genomes shed light on interconnected biogeochemical processes in an aquifer system.</title>
        <authorList>
            <person name="Anantharaman K."/>
            <person name="Brown C.T."/>
            <person name="Hug L.A."/>
            <person name="Sharon I."/>
            <person name="Castelle C.J."/>
            <person name="Probst A.J."/>
            <person name="Thomas B.C."/>
            <person name="Singh A."/>
            <person name="Wilkins M.J."/>
            <person name="Karaoz U."/>
            <person name="Brodie E.L."/>
            <person name="Williams K.H."/>
            <person name="Hubbard S.S."/>
            <person name="Banfield J.F."/>
        </authorList>
    </citation>
    <scope>NUCLEOTIDE SEQUENCE [LARGE SCALE GENOMIC DNA]</scope>
</reference>
<dbReference type="EMBL" id="MGFH01000152">
    <property type="protein sequence ID" value="OGM03955.1"/>
    <property type="molecule type" value="Genomic_DNA"/>
</dbReference>
<evidence type="ECO:0000313" key="5">
    <source>
        <dbReference type="Proteomes" id="UP000178735"/>
    </source>
</evidence>
<dbReference type="InterPro" id="IPR050075">
    <property type="entry name" value="LeuD"/>
</dbReference>
<comment type="caution">
    <text evidence="4">The sequence shown here is derived from an EMBL/GenBank/DDBJ whole genome shotgun (WGS) entry which is preliminary data.</text>
</comment>
<dbReference type="Pfam" id="PF00694">
    <property type="entry name" value="Aconitase_C"/>
    <property type="match status" value="1"/>
</dbReference>
<name>A0A1F7WPH8_9BACT</name>
<comment type="similarity">
    <text evidence="1">Belongs to the LeuD family. LeuD type 2 subfamily.</text>
</comment>
<feature type="domain" description="Aconitase A/isopropylmalate dehydratase small subunit swivel" evidence="3">
    <location>
        <begin position="59"/>
        <end position="111"/>
    </location>
</feature>
<sequence>MKDRIIRGRAVILRDGDGNIYNNIDTDQIYHNNYLAITDISLMGQYAFGNLKGHENFHKTAQKGDIIIAGRNFGAGSSRQQAVDCFTALGISLILCESIGAIYKRNAINSGFPMICCEDILKLAAAKTGVIKDGDTIEVNIETGAIQKIENGKATAIGKAAPFSNVQLDIYETGSLFSFVPPLN</sequence>
<dbReference type="InterPro" id="IPR011827">
    <property type="entry name" value="LeuD_type2/HacB/DmdB"/>
</dbReference>
<gene>
    <name evidence="4" type="ORF">A2008_06850</name>
</gene>
<evidence type="ECO:0000313" key="4">
    <source>
        <dbReference type="EMBL" id="OGM03955.1"/>
    </source>
</evidence>
<organism evidence="4 5">
    <name type="scientific">Candidatus Wallbacteria bacterium GWC2_49_35</name>
    <dbReference type="NCBI Taxonomy" id="1817813"/>
    <lineage>
        <taxon>Bacteria</taxon>
        <taxon>Candidatus Walliibacteriota</taxon>
    </lineage>
</organism>
<evidence type="ECO:0000256" key="2">
    <source>
        <dbReference type="ARBA" id="ARBA00023239"/>
    </source>
</evidence>
<dbReference type="SUPFAM" id="SSF52016">
    <property type="entry name" value="LeuD/IlvD-like"/>
    <property type="match status" value="1"/>
</dbReference>
<dbReference type="PANTHER" id="PTHR43345">
    <property type="entry name" value="3-ISOPROPYLMALATE DEHYDRATASE SMALL SUBUNIT 2-RELATED-RELATED"/>
    <property type="match status" value="1"/>
</dbReference>
<dbReference type="InterPro" id="IPR015928">
    <property type="entry name" value="Aconitase/3IPM_dehydase_swvl"/>
</dbReference>